<dbReference type="RefSeq" id="WP_009912483.1">
    <property type="nucleotide sequence ID" value="NZ_CP013381.1"/>
</dbReference>
<evidence type="ECO:0000313" key="1">
    <source>
        <dbReference type="EMBL" id="QPS42040.1"/>
    </source>
</evidence>
<dbReference type="InterPro" id="IPR000045">
    <property type="entry name" value="Prepilin_IV_endopep_pep"/>
</dbReference>
<sequence length="166" mass="17178">MAYLVKVAACWVVIALAVSDLRFRRLPNLSVAALAALYCVHAFLAGSHAPELAAHAVAGGIAFAVAAVMWRFGWIAGGDAKLAAVVFWWAGLAHAAGVFFTVSVCGLVIGLAVLTAGAMLRRVAHAPLWLTSLAPSRGVPYGIALALGGLQAVWAPVTSMPHWPVA</sequence>
<protein>
    <submittedName>
        <fullName evidence="1">Prepilin peptidase</fullName>
    </submittedName>
</protein>
<proteinExistence type="predicted"/>
<dbReference type="GO" id="GO:0004190">
    <property type="term" value="F:aspartic-type endopeptidase activity"/>
    <property type="evidence" value="ECO:0007669"/>
    <property type="project" value="InterPro"/>
</dbReference>
<dbReference type="GO" id="GO:0016020">
    <property type="term" value="C:membrane"/>
    <property type="evidence" value="ECO:0007669"/>
    <property type="project" value="InterPro"/>
</dbReference>
<accession>A0A7U4P7Z4</accession>
<keyword evidence="1" id="KW-0614">Plasmid</keyword>
<dbReference type="Pfam" id="PF01478">
    <property type="entry name" value="Peptidase_A24"/>
    <property type="match status" value="1"/>
</dbReference>
<dbReference type="AlphaFoldDB" id="A0A7U4P7Z4"/>
<dbReference type="EMBL" id="CP065685">
    <property type="protein sequence ID" value="QPS42040.1"/>
    <property type="molecule type" value="Genomic_DNA"/>
</dbReference>
<organism evidence="1 2">
    <name type="scientific">Burkholderia humptydooensis</name>
    <dbReference type="NCBI Taxonomy" id="430531"/>
    <lineage>
        <taxon>Bacteria</taxon>
        <taxon>Pseudomonadati</taxon>
        <taxon>Pseudomonadota</taxon>
        <taxon>Betaproteobacteria</taxon>
        <taxon>Burkholderiales</taxon>
        <taxon>Burkholderiaceae</taxon>
        <taxon>Burkholderia</taxon>
        <taxon>pseudomallei group</taxon>
    </lineage>
</organism>
<evidence type="ECO:0000313" key="2">
    <source>
        <dbReference type="Proteomes" id="UP000594943"/>
    </source>
</evidence>
<dbReference type="Gene3D" id="1.20.120.1220">
    <property type="match status" value="1"/>
</dbReference>
<reference evidence="1 2" key="1">
    <citation type="submission" date="2020-12" db="EMBL/GenBank/DDBJ databases">
        <title>FDA dAtabase for Regulatory Grade micrObial Sequences (FDA-ARGOS): Supporting development and validation of Infectious Disease Dx tests.</title>
        <authorList>
            <person name="Nelson B."/>
            <person name="Plummer A."/>
            <person name="Tallon L."/>
            <person name="Sadzewicz L."/>
            <person name="Zhao X."/>
            <person name="Boylan J."/>
            <person name="Ott S."/>
            <person name="Bowen H."/>
            <person name="Vavikolanu K."/>
            <person name="Mehta A."/>
            <person name="Aluvathingal J."/>
            <person name="Nadendla S."/>
            <person name="Myers T."/>
            <person name="Yan Y."/>
            <person name="Sichtig H."/>
        </authorList>
    </citation>
    <scope>NUCLEOTIDE SEQUENCE [LARGE SCALE GENOMIC DNA]</scope>
    <source>
        <strain evidence="1 2">FDAARGOS_899</strain>
        <plasmid evidence="1 2">unnamed</plasmid>
    </source>
</reference>
<accession>A0A7T2WWI7</accession>
<gene>
    <name evidence="1" type="ORF">I6G56_00550</name>
</gene>
<geneLocation type="plasmid" evidence="1 2">
    <name>unnamed</name>
</geneLocation>
<name>A0A7U4P7Z4_9BURK</name>
<dbReference type="Proteomes" id="UP000594943">
    <property type="component" value="Plasmid unnamed"/>
</dbReference>
<dbReference type="KEGG" id="bhg:I6G56_00550"/>